<organism evidence="3 4">
    <name type="scientific">Potamilus streckersoni</name>
    <dbReference type="NCBI Taxonomy" id="2493646"/>
    <lineage>
        <taxon>Eukaryota</taxon>
        <taxon>Metazoa</taxon>
        <taxon>Spiralia</taxon>
        <taxon>Lophotrochozoa</taxon>
        <taxon>Mollusca</taxon>
        <taxon>Bivalvia</taxon>
        <taxon>Autobranchia</taxon>
        <taxon>Heteroconchia</taxon>
        <taxon>Palaeoheterodonta</taxon>
        <taxon>Unionida</taxon>
        <taxon>Unionoidea</taxon>
        <taxon>Unionidae</taxon>
        <taxon>Ambleminae</taxon>
        <taxon>Lampsilini</taxon>
        <taxon>Potamilus</taxon>
    </lineage>
</organism>
<comment type="caution">
    <text evidence="3">The sequence shown here is derived from an EMBL/GenBank/DDBJ whole genome shotgun (WGS) entry which is preliminary data.</text>
</comment>
<dbReference type="Proteomes" id="UP001195483">
    <property type="component" value="Unassembled WGS sequence"/>
</dbReference>
<gene>
    <name evidence="3" type="ORF">CHS0354_016123</name>
</gene>
<dbReference type="GO" id="GO:0120053">
    <property type="term" value="F:ribitol beta-1,4-xylosyltransferase activity"/>
    <property type="evidence" value="ECO:0007669"/>
    <property type="project" value="InterPro"/>
</dbReference>
<reference evidence="3" key="2">
    <citation type="journal article" date="2021" name="Genome Biol. Evol.">
        <title>Developing a high-quality reference genome for a parasitic bivalve with doubly uniparental inheritance (Bivalvia: Unionida).</title>
        <authorList>
            <person name="Smith C.H."/>
        </authorList>
    </citation>
    <scope>NUCLEOTIDE SEQUENCE</scope>
    <source>
        <strain evidence="3">CHS0354</strain>
        <tissue evidence="3">Mantle</tissue>
    </source>
</reference>
<dbReference type="PANTHER" id="PTHR15576:SF1">
    <property type="entry name" value="RIBITOL-5-PHOSPHATE XYLOSYLTRANSFERASE 1"/>
    <property type="match status" value="1"/>
</dbReference>
<reference evidence="3" key="3">
    <citation type="submission" date="2023-05" db="EMBL/GenBank/DDBJ databases">
        <authorList>
            <person name="Smith C.H."/>
        </authorList>
    </citation>
    <scope>NUCLEOTIDE SEQUENCE</scope>
    <source>
        <strain evidence="3">CHS0354</strain>
        <tissue evidence="3">Mantle</tissue>
    </source>
</reference>
<keyword evidence="4" id="KW-1185">Reference proteome</keyword>
<feature type="domain" description="RXYLT1 N-terminal" evidence="2">
    <location>
        <begin position="98"/>
        <end position="237"/>
    </location>
</feature>
<dbReference type="PANTHER" id="PTHR15576">
    <property type="entry name" value="RIBITOL-5-PHOSPHATE XYLOSYLTRANSFERASE 1"/>
    <property type="match status" value="1"/>
</dbReference>
<protein>
    <submittedName>
        <fullName evidence="3">Uncharacterized protein</fullName>
    </submittedName>
</protein>
<dbReference type="CDD" id="cd21099">
    <property type="entry name" value="RXYLT1-like"/>
    <property type="match status" value="1"/>
</dbReference>
<dbReference type="GO" id="GO:0035269">
    <property type="term" value="P:protein O-linked glycosylation via mannose"/>
    <property type="evidence" value="ECO:0007669"/>
    <property type="project" value="InterPro"/>
</dbReference>
<dbReference type="Pfam" id="PF24785">
    <property type="entry name" value="RXYLT1_C"/>
    <property type="match status" value="1"/>
</dbReference>
<evidence type="ECO:0000313" key="3">
    <source>
        <dbReference type="EMBL" id="KAK3601759.1"/>
    </source>
</evidence>
<name>A0AAE0T1M9_9BIVA</name>
<dbReference type="GO" id="GO:0005794">
    <property type="term" value="C:Golgi apparatus"/>
    <property type="evidence" value="ECO:0007669"/>
    <property type="project" value="TreeGrafter"/>
</dbReference>
<feature type="domain" description="RXYLT1 C-terminal" evidence="1">
    <location>
        <begin position="243"/>
        <end position="432"/>
    </location>
</feature>
<dbReference type="InterPro" id="IPR055286">
    <property type="entry name" value="RXYLT1-like"/>
</dbReference>
<evidence type="ECO:0000259" key="1">
    <source>
        <dbReference type="Pfam" id="PF24785"/>
    </source>
</evidence>
<sequence length="438" mass="51081">MRITFRKVACAILTSYLIVSCYTGYILVRNRLLRESYEVQKLQKISALDDEDWNPWGEEFESEQSEVPHHEPPKILWNLEPHKPEFKVKVNRSREMIVEIWGKAAIGLYLWEHVLEGPLEKKLGGVWSYGTKTVSNITFRFRTGPGVIPVKVPRETENLVLVLNGREPSKVEYAQLWLNSLPNFPHLKNVAVVLLGNEKCVNDWIKPYTEKGGGQVKFVFLVYDSPDIDNRTFFQWPLGVATYRDFPVVDSSQIQSNKQRKYLCNFLGTVYKNASREDLLRNLESSPYKSRCYIKPRYEWVPLERAESREEYVQTVAQSDLTLNPVGQNTECYRIYEALSLGSVPVIEDVMTPGICGKSPASNVYPLRLLKEFKAPVIYIKNWNDLPNMLETEKSLNHSYIARRRKNVLLWYESFKSKLRDRFVNVIRERFFNLGYMQ</sequence>
<accession>A0AAE0T1M9</accession>
<dbReference type="InterPro" id="IPR057539">
    <property type="entry name" value="RXYLT1_N"/>
</dbReference>
<dbReference type="Pfam" id="PF24786">
    <property type="entry name" value="RXYLT1_N"/>
    <property type="match status" value="1"/>
</dbReference>
<proteinExistence type="predicted"/>
<reference evidence="3" key="1">
    <citation type="journal article" date="2021" name="Genome Biol. Evol.">
        <title>A High-Quality Reference Genome for a Parasitic Bivalve with Doubly Uniparental Inheritance (Bivalvia: Unionida).</title>
        <authorList>
            <person name="Smith C.H."/>
        </authorList>
    </citation>
    <scope>NUCLEOTIDE SEQUENCE</scope>
    <source>
        <strain evidence="3">CHS0354</strain>
    </source>
</reference>
<evidence type="ECO:0000313" key="4">
    <source>
        <dbReference type="Proteomes" id="UP001195483"/>
    </source>
</evidence>
<dbReference type="AlphaFoldDB" id="A0AAE0T1M9"/>
<evidence type="ECO:0000259" key="2">
    <source>
        <dbReference type="Pfam" id="PF24786"/>
    </source>
</evidence>
<dbReference type="EMBL" id="JAEAOA010001004">
    <property type="protein sequence ID" value="KAK3601759.1"/>
    <property type="molecule type" value="Genomic_DNA"/>
</dbReference>
<dbReference type="InterPro" id="IPR057538">
    <property type="entry name" value="RXYLT1_C"/>
</dbReference>
<dbReference type="PROSITE" id="PS51257">
    <property type="entry name" value="PROKAR_LIPOPROTEIN"/>
    <property type="match status" value="1"/>
</dbReference>